<reference evidence="9" key="2">
    <citation type="submission" date="2024-06" db="UniProtKB">
        <authorList>
            <consortium name="EnsemblMetazoa"/>
        </authorList>
    </citation>
    <scope>IDENTIFICATION</scope>
</reference>
<feature type="domain" description="Ubiquitin-activating enzyme E1 FCCH" evidence="7">
    <location>
        <begin position="303"/>
        <end position="371"/>
    </location>
</feature>
<evidence type="ECO:0000256" key="2">
    <source>
        <dbReference type="ARBA" id="ARBA00005673"/>
    </source>
</evidence>
<comment type="similarity">
    <text evidence="2">Belongs to the ubiquitin-activating E1 family.</text>
</comment>
<evidence type="ECO:0000256" key="3">
    <source>
        <dbReference type="ARBA" id="ARBA00022598"/>
    </source>
</evidence>
<dbReference type="Gene3D" id="3.40.50.720">
    <property type="entry name" value="NAD(P)-binding Rossmann-like Domain"/>
    <property type="match status" value="1"/>
</dbReference>
<dbReference type="Gene3D" id="2.40.30.180">
    <property type="entry name" value="Ubiquitin-activating enzyme E1, FCCH domain"/>
    <property type="match status" value="1"/>
</dbReference>
<keyword evidence="5" id="KW-1133">Transmembrane helix</keyword>
<dbReference type="KEGG" id="aqu:109590498"/>
<dbReference type="FunFam" id="3.40.50.12550:FF:000001">
    <property type="entry name" value="Ubiquitin-activating enzyme E1 1"/>
    <property type="match status" value="1"/>
</dbReference>
<dbReference type="InterPro" id="IPR035985">
    <property type="entry name" value="Ubiquitin-activating_enz"/>
</dbReference>
<accession>A0AAN0JXP0</accession>
<feature type="transmembrane region" description="Helical" evidence="5">
    <location>
        <begin position="57"/>
        <end position="78"/>
    </location>
</feature>
<feature type="compositionally biased region" description="Basic and acidic residues" evidence="4">
    <location>
        <begin position="1"/>
        <end position="11"/>
    </location>
</feature>
<evidence type="ECO:0008006" key="11">
    <source>
        <dbReference type="Google" id="ProtNLM"/>
    </source>
</evidence>
<dbReference type="PANTHER" id="PTHR10953:SF250">
    <property type="entry name" value="UBIQUITIN-LIKE MODIFIER-ACTIVATING ENZYME 1"/>
    <property type="match status" value="1"/>
</dbReference>
<evidence type="ECO:0000259" key="6">
    <source>
        <dbReference type="Pfam" id="PF00899"/>
    </source>
</evidence>
<dbReference type="Gene3D" id="3.40.50.12550">
    <property type="entry name" value="Ubiquitin-activating enzyme E1, inactive adenylation domain, subdomain 2"/>
    <property type="match status" value="1"/>
</dbReference>
<dbReference type="GO" id="GO:0005634">
    <property type="term" value="C:nucleus"/>
    <property type="evidence" value="ECO:0007669"/>
    <property type="project" value="TreeGrafter"/>
</dbReference>
<evidence type="ECO:0000256" key="5">
    <source>
        <dbReference type="SAM" id="Phobius"/>
    </source>
</evidence>
<dbReference type="InterPro" id="IPR032418">
    <property type="entry name" value="E1_FCCH"/>
</dbReference>
<dbReference type="GO" id="GO:0019781">
    <property type="term" value="F:NEDD8 activating enzyme activity"/>
    <property type="evidence" value="ECO:0007669"/>
    <property type="project" value="TreeGrafter"/>
</dbReference>
<dbReference type="RefSeq" id="XP_019861962.1">
    <property type="nucleotide sequence ID" value="XM_020006403.1"/>
</dbReference>
<organism evidence="9 10">
    <name type="scientific">Amphimedon queenslandica</name>
    <name type="common">Sponge</name>
    <dbReference type="NCBI Taxonomy" id="400682"/>
    <lineage>
        <taxon>Eukaryota</taxon>
        <taxon>Metazoa</taxon>
        <taxon>Porifera</taxon>
        <taxon>Demospongiae</taxon>
        <taxon>Heteroscleromorpha</taxon>
        <taxon>Haplosclerida</taxon>
        <taxon>Niphatidae</taxon>
        <taxon>Amphimedon</taxon>
    </lineage>
</organism>
<feature type="domain" description="Ubiquitin-activating enzyme E1 four-helix bundle" evidence="8">
    <location>
        <begin position="372"/>
        <end position="441"/>
    </location>
</feature>
<dbReference type="InterPro" id="IPR045886">
    <property type="entry name" value="ThiF/MoeB/HesA"/>
</dbReference>
<dbReference type="SUPFAM" id="SSF69572">
    <property type="entry name" value="Activating enzymes of the ubiquitin-like proteins"/>
    <property type="match status" value="2"/>
</dbReference>
<dbReference type="Proteomes" id="UP000007879">
    <property type="component" value="Unassembled WGS sequence"/>
</dbReference>
<feature type="region of interest" description="Disordered" evidence="4">
    <location>
        <begin position="1"/>
        <end position="35"/>
    </location>
</feature>
<keyword evidence="3" id="KW-0436">Ligase</keyword>
<keyword evidence="5" id="KW-0472">Membrane</keyword>
<dbReference type="PROSITE" id="PS00536">
    <property type="entry name" value="UBIQUITIN_ACTIVAT_1"/>
    <property type="match status" value="1"/>
</dbReference>
<dbReference type="FunFam" id="2.40.30.180:FF:000001">
    <property type="entry name" value="ubiquitin-like modifier-activating enzyme 1"/>
    <property type="match status" value="1"/>
</dbReference>
<dbReference type="Pfam" id="PF16191">
    <property type="entry name" value="E1_4HB"/>
    <property type="match status" value="1"/>
</dbReference>
<dbReference type="Pfam" id="PF16190">
    <property type="entry name" value="E1_FCCH"/>
    <property type="match status" value="1"/>
</dbReference>
<evidence type="ECO:0000259" key="7">
    <source>
        <dbReference type="Pfam" id="PF16190"/>
    </source>
</evidence>
<keyword evidence="5" id="KW-0812">Transmembrane</keyword>
<feature type="domain" description="THIF-type NAD/FAD binding fold" evidence="6">
    <location>
        <begin position="523"/>
        <end position="591"/>
    </location>
</feature>
<dbReference type="Pfam" id="PF00899">
    <property type="entry name" value="ThiF"/>
    <property type="match status" value="1"/>
</dbReference>
<protein>
    <recommendedName>
        <fullName evidence="11">E1 ubiquitin-activating enzyme</fullName>
    </recommendedName>
</protein>
<dbReference type="GO" id="GO:0045116">
    <property type="term" value="P:protein neddylation"/>
    <property type="evidence" value="ECO:0007669"/>
    <property type="project" value="TreeGrafter"/>
</dbReference>
<dbReference type="EnsemblMetazoa" id="XM_020006403.1">
    <property type="protein sequence ID" value="XP_019861962.1"/>
    <property type="gene ID" value="LOC109590498"/>
</dbReference>
<proteinExistence type="inferred from homology"/>
<dbReference type="GeneID" id="109590498"/>
<dbReference type="InterPro" id="IPR018074">
    <property type="entry name" value="UBQ-activ_enz_E1_CS"/>
</dbReference>
<keyword evidence="10" id="KW-1185">Reference proteome</keyword>
<dbReference type="InterPro" id="IPR000594">
    <property type="entry name" value="ThiF_NAD_FAD-bd"/>
</dbReference>
<dbReference type="PANTHER" id="PTHR10953">
    <property type="entry name" value="UBIQUITIN-ACTIVATING ENZYME E1"/>
    <property type="match status" value="1"/>
</dbReference>
<name>A0AAN0JXP0_AMPQE</name>
<dbReference type="InterPro" id="IPR032420">
    <property type="entry name" value="E1_4HB"/>
</dbReference>
<dbReference type="GO" id="GO:0005737">
    <property type="term" value="C:cytoplasm"/>
    <property type="evidence" value="ECO:0007669"/>
    <property type="project" value="TreeGrafter"/>
</dbReference>
<evidence type="ECO:0000259" key="8">
    <source>
        <dbReference type="Pfam" id="PF16191"/>
    </source>
</evidence>
<comment type="pathway">
    <text evidence="1">Protein modification; protein ubiquitination.</text>
</comment>
<reference evidence="10" key="1">
    <citation type="journal article" date="2010" name="Nature">
        <title>The Amphimedon queenslandica genome and the evolution of animal complexity.</title>
        <authorList>
            <person name="Srivastava M."/>
            <person name="Simakov O."/>
            <person name="Chapman J."/>
            <person name="Fahey B."/>
            <person name="Gauthier M.E."/>
            <person name="Mitros T."/>
            <person name="Richards G.S."/>
            <person name="Conaco C."/>
            <person name="Dacre M."/>
            <person name="Hellsten U."/>
            <person name="Larroux C."/>
            <person name="Putnam N.H."/>
            <person name="Stanke M."/>
            <person name="Adamska M."/>
            <person name="Darling A."/>
            <person name="Degnan S.M."/>
            <person name="Oakley T.H."/>
            <person name="Plachetzki D.C."/>
            <person name="Zhai Y."/>
            <person name="Adamski M."/>
            <person name="Calcino A."/>
            <person name="Cummins S.F."/>
            <person name="Goodstein D.M."/>
            <person name="Harris C."/>
            <person name="Jackson D.J."/>
            <person name="Leys S.P."/>
            <person name="Shu S."/>
            <person name="Woodcroft B.J."/>
            <person name="Vervoort M."/>
            <person name="Kosik K.S."/>
            <person name="Manning G."/>
            <person name="Degnan B.M."/>
            <person name="Rokhsar D.S."/>
        </authorList>
    </citation>
    <scope>NUCLEOTIDE SEQUENCE [LARGE SCALE GENOMIC DNA]</scope>
</reference>
<evidence type="ECO:0000256" key="1">
    <source>
        <dbReference type="ARBA" id="ARBA00004906"/>
    </source>
</evidence>
<sequence>MSDPDNDRLQPDDNADPDIAPLQPDDNADSDIAPLQPDDKAGVRGCLRQHWQKFTPLALLAVIILLNVIILCISGVLLKATATVTCSCEETQQQSAGFTGGNDGSYIMSAFSNLSGLIKQNHQITSNLSDFVQQNGQMISNIVATLANHGSVGISTAGAVDDVYLVVQKILQIQNATSVLNSATPVSCKAIKEVLPNSPSGYYYVNGRNIYCSPQNLTLKSFIGNDYFCESGNPSTNGRSLRILYTSDPLWDGEGCGSLEGNCCTSRPSLPWFNKALGTTTTDYLEMRICGDQGTYDEDVPDTEGVVTCSDETRHNLTGEDYVTFKEVEGMTELNGCQPRPVKELGPYTFSIGDTTGFSDYVKGGAAVQVKMPKTFKFKSINESLNEPEFLISDFAKFERPAQLHIGFQALHSYKSKCGCLPRPYNREDGAKFLEVVKEVNTAAVAKIDEKLMMKLSYLSRGDCSPMQAVIGSITAQEVMKACSGKFSPLVQWFYFDALECLSEEEGGDELPEAAAVPQGSRYDGQIAIFGSDYQKKLEQLKYFIVGAGAIGCELLKNFAMIGIGAGPNGKVFVTDMDHIEKSNLNRQFLF</sequence>
<evidence type="ECO:0000313" key="10">
    <source>
        <dbReference type="Proteomes" id="UP000007879"/>
    </source>
</evidence>
<evidence type="ECO:0000256" key="4">
    <source>
        <dbReference type="SAM" id="MobiDB-lite"/>
    </source>
</evidence>
<evidence type="ECO:0000313" key="9">
    <source>
        <dbReference type="EnsemblMetazoa" id="XP_019861962.1"/>
    </source>
</evidence>
<dbReference type="InterPro" id="IPR042302">
    <property type="entry name" value="E1_FCCH_sf"/>
</dbReference>
<dbReference type="AlphaFoldDB" id="A0AAN0JXP0"/>